<dbReference type="GO" id="GO:0003677">
    <property type="term" value="F:DNA binding"/>
    <property type="evidence" value="ECO:0007669"/>
    <property type="project" value="InterPro"/>
</dbReference>
<comment type="caution">
    <text evidence="2">The sequence shown here is derived from an EMBL/GenBank/DDBJ whole genome shotgun (WGS) entry which is preliminary data.</text>
</comment>
<evidence type="ECO:0000313" key="2">
    <source>
        <dbReference type="EMBL" id="TQV87004.1"/>
    </source>
</evidence>
<dbReference type="InterPro" id="IPR016032">
    <property type="entry name" value="Sig_transdc_resp-reg_C-effctor"/>
</dbReference>
<dbReference type="SUPFAM" id="SSF82171">
    <property type="entry name" value="DPP6 N-terminal domain-like"/>
    <property type="match status" value="1"/>
</dbReference>
<gene>
    <name evidence="2" type="ORF">FLL46_14450</name>
</gene>
<dbReference type="InterPro" id="IPR011042">
    <property type="entry name" value="6-blade_b-propeller_TolB-like"/>
</dbReference>
<organism evidence="2 3">
    <name type="scientific">Aliikangiella coralliicola</name>
    <dbReference type="NCBI Taxonomy" id="2592383"/>
    <lineage>
        <taxon>Bacteria</taxon>
        <taxon>Pseudomonadati</taxon>
        <taxon>Pseudomonadota</taxon>
        <taxon>Gammaproteobacteria</taxon>
        <taxon>Oceanospirillales</taxon>
        <taxon>Pleioneaceae</taxon>
        <taxon>Aliikangiella</taxon>
    </lineage>
</organism>
<accession>A0A545UC14</accession>
<keyword evidence="1" id="KW-0472">Membrane</keyword>
<dbReference type="SUPFAM" id="SSF46894">
    <property type="entry name" value="C-terminal effector domain of the bipartite response regulators"/>
    <property type="match status" value="1"/>
</dbReference>
<dbReference type="PANTHER" id="PTHR36842">
    <property type="entry name" value="PROTEIN TOLB HOMOLOG"/>
    <property type="match status" value="1"/>
</dbReference>
<feature type="transmembrane region" description="Helical" evidence="1">
    <location>
        <begin position="136"/>
        <end position="156"/>
    </location>
</feature>
<evidence type="ECO:0008006" key="4">
    <source>
        <dbReference type="Google" id="ProtNLM"/>
    </source>
</evidence>
<protein>
    <recommendedName>
        <fullName evidence="4">OmpR/PhoB-type domain-containing protein</fullName>
    </recommendedName>
</protein>
<sequence length="703" mass="80231">MTTKEKLYEQYNIQRRDNKVVEFISVGNIKYNPKSSEIENNGKTTIISGQSKIVFDYFIENHHRSVTRKELCQLLWGNKEVPETRFYQVIVTLRKKLGDSRPWKIIDNPSTNLFSIKPKVVFHFQTEQQRGRLRRFNFATLTLSLLISISVLAFSFKHQESSYDYTIVESESVTDIKGEVQRAAVSADGKFLLFTHKAYNSPTWYLKAKRLDGDNLLNTGEIKTLITGKHGEHNTEPAFSPLGNKIAWVKTDYKKYCSVMVATFVSESLSILNPRNVLDCSIKNFARTPQWRSETSLLISLPQGINKPNGIEELDLNTNKRTKITSPNESVHGDYSLFYHNKSKKIAYLRQSITQGTGSELRIYDFLNEKDYLLKSYPHPLFSVAWLNAENIIARGDNEFEIVNVSGLATKLKRLNNTSLYFPFAIGENSVGFVSGKIKDKDIVKYDLSSREKDNSLSSSALDHKMAMAKKSGDVVFVSTRDGKHQLLLARDRHITPLVRFRERDQVLDLAISSNGKYIAFMLDSQLNVIDNTGELYLRKNITTIGLSFTFDDTKLIAAIKEDSRVKVVSYSISDGFKRTEVVDGFMPKTTHSGDIYYFDYINKSKQPTLFRRTSLGEITKLFEVSFPLFRSTSFDVIDEKLYYVDSVGDTKILVSRDLNTDDISAIIPVDSMYFSLDESVSQLVSTIDAPVQNDLIRLRVER</sequence>
<dbReference type="Gene3D" id="1.10.10.10">
    <property type="entry name" value="Winged helix-like DNA-binding domain superfamily/Winged helix DNA-binding domain"/>
    <property type="match status" value="1"/>
</dbReference>
<dbReference type="OrthoDB" id="799930at2"/>
<evidence type="ECO:0000313" key="3">
    <source>
        <dbReference type="Proteomes" id="UP000315439"/>
    </source>
</evidence>
<dbReference type="RefSeq" id="WP_142894563.1">
    <property type="nucleotide sequence ID" value="NZ_ML660165.1"/>
</dbReference>
<dbReference type="GO" id="GO:0006355">
    <property type="term" value="P:regulation of DNA-templated transcription"/>
    <property type="evidence" value="ECO:0007669"/>
    <property type="project" value="InterPro"/>
</dbReference>
<evidence type="ECO:0000256" key="1">
    <source>
        <dbReference type="SAM" id="Phobius"/>
    </source>
</evidence>
<proteinExistence type="predicted"/>
<dbReference type="EMBL" id="VIKS01000009">
    <property type="protein sequence ID" value="TQV87004.1"/>
    <property type="molecule type" value="Genomic_DNA"/>
</dbReference>
<dbReference type="Proteomes" id="UP000315439">
    <property type="component" value="Unassembled WGS sequence"/>
</dbReference>
<dbReference type="Gene3D" id="2.120.10.30">
    <property type="entry name" value="TolB, C-terminal domain"/>
    <property type="match status" value="2"/>
</dbReference>
<dbReference type="InterPro" id="IPR036388">
    <property type="entry name" value="WH-like_DNA-bd_sf"/>
</dbReference>
<keyword evidence="1" id="KW-0812">Transmembrane</keyword>
<dbReference type="AlphaFoldDB" id="A0A545UC14"/>
<keyword evidence="1" id="KW-1133">Transmembrane helix</keyword>
<reference evidence="2 3" key="1">
    <citation type="submission" date="2019-07" db="EMBL/GenBank/DDBJ databases">
        <title>Draft genome for Aliikangiella sp. M105.</title>
        <authorList>
            <person name="Wang G."/>
        </authorList>
    </citation>
    <scope>NUCLEOTIDE SEQUENCE [LARGE SCALE GENOMIC DNA]</scope>
    <source>
        <strain evidence="2 3">M105</strain>
    </source>
</reference>
<keyword evidence="3" id="KW-1185">Reference proteome</keyword>
<name>A0A545UC14_9GAMM</name>